<dbReference type="RefSeq" id="WP_006444484.1">
    <property type="nucleotide sequence ID" value="NZ_CP036524.1"/>
</dbReference>
<keyword evidence="1" id="KW-0812">Transmembrane</keyword>
<evidence type="ECO:0000313" key="2">
    <source>
        <dbReference type="EMBL" id="EEG72730.1"/>
    </source>
</evidence>
<keyword evidence="1" id="KW-1133">Transmembrane helix</keyword>
<dbReference type="AlphaFoldDB" id="C0C4W2"/>
<evidence type="ECO:0000256" key="1">
    <source>
        <dbReference type="SAM" id="Phobius"/>
    </source>
</evidence>
<dbReference type="HOGENOM" id="CLU_2842040_0_0_9"/>
<proteinExistence type="predicted"/>
<name>C0C4W2_9FIRM</name>
<reference evidence="2" key="1">
    <citation type="submission" date="2009-02" db="EMBL/GenBank/DDBJ databases">
        <authorList>
            <person name="Fulton L."/>
            <person name="Clifton S."/>
            <person name="Fulton B."/>
            <person name="Xu J."/>
            <person name="Minx P."/>
            <person name="Pepin K.H."/>
            <person name="Johnson M."/>
            <person name="Bhonagiri V."/>
            <person name="Nash W.E."/>
            <person name="Mardis E.R."/>
            <person name="Wilson R.K."/>
        </authorList>
    </citation>
    <scope>NUCLEOTIDE SEQUENCE [LARGE SCALE GENOMIC DNA]</scope>
    <source>
        <strain evidence="2">DSM 15053</strain>
    </source>
</reference>
<gene>
    <name evidence="2" type="ORF">CLOHYLEM_07128</name>
</gene>
<feature type="transmembrane region" description="Helical" evidence="1">
    <location>
        <begin position="36"/>
        <end position="61"/>
    </location>
</feature>
<organism evidence="2 3">
    <name type="scientific">[Clostridium] hylemonae DSM 15053</name>
    <dbReference type="NCBI Taxonomy" id="553973"/>
    <lineage>
        <taxon>Bacteria</taxon>
        <taxon>Bacillati</taxon>
        <taxon>Bacillota</taxon>
        <taxon>Clostridia</taxon>
        <taxon>Lachnospirales</taxon>
        <taxon>Lachnospiraceae</taxon>
    </lineage>
</organism>
<comment type="caution">
    <text evidence="2">The sequence shown here is derived from an EMBL/GenBank/DDBJ whole genome shotgun (WGS) entry which is preliminary data.</text>
</comment>
<evidence type="ECO:0000313" key="3">
    <source>
        <dbReference type="Proteomes" id="UP000004893"/>
    </source>
</evidence>
<protein>
    <submittedName>
        <fullName evidence="2">Uncharacterized protein</fullName>
    </submittedName>
</protein>
<dbReference type="STRING" id="553973.CLOHYLEM_07128"/>
<accession>C0C4W2</accession>
<dbReference type="EMBL" id="ABYI02000036">
    <property type="protein sequence ID" value="EEG72730.1"/>
    <property type="molecule type" value="Genomic_DNA"/>
</dbReference>
<dbReference type="eggNOG" id="ENOG502ZUAD">
    <property type="taxonomic scope" value="Bacteria"/>
</dbReference>
<sequence>MKEKSGIIILSIVTFIFSALAASIGFGLLGDSGLSFTLRVLCGFCFIVTPLLVIQLIIALFRKRK</sequence>
<reference evidence="2" key="2">
    <citation type="submission" date="2013-06" db="EMBL/GenBank/DDBJ databases">
        <title>Draft genome sequence of Clostridium hylemonae (DSM 15053).</title>
        <authorList>
            <person name="Sudarsanam P."/>
            <person name="Ley R."/>
            <person name="Guruge J."/>
            <person name="Turnbaugh P.J."/>
            <person name="Mahowald M."/>
            <person name="Liep D."/>
            <person name="Gordon J."/>
        </authorList>
    </citation>
    <scope>NUCLEOTIDE SEQUENCE</scope>
    <source>
        <strain evidence="2">DSM 15053</strain>
    </source>
</reference>
<keyword evidence="3" id="KW-1185">Reference proteome</keyword>
<dbReference type="Proteomes" id="UP000004893">
    <property type="component" value="Unassembled WGS sequence"/>
</dbReference>
<feature type="transmembrane region" description="Helical" evidence="1">
    <location>
        <begin position="7"/>
        <end position="30"/>
    </location>
</feature>
<keyword evidence="1" id="KW-0472">Membrane</keyword>